<feature type="transmembrane region" description="Helical" evidence="12">
    <location>
        <begin position="738"/>
        <end position="766"/>
    </location>
</feature>
<dbReference type="PANTHER" id="PTHR31764">
    <property type="entry name" value="PROTEIN HAPLESS 2"/>
    <property type="match status" value="1"/>
</dbReference>
<feature type="region of interest" description="Disordered" evidence="11">
    <location>
        <begin position="985"/>
        <end position="1005"/>
    </location>
</feature>
<protein>
    <recommendedName>
        <fullName evidence="13">Generative cell specific-1/HAP2 domain-containing protein</fullName>
    </recommendedName>
</protein>
<evidence type="ECO:0000256" key="11">
    <source>
        <dbReference type="SAM" id="MobiDB-lite"/>
    </source>
</evidence>
<feature type="compositionally biased region" description="Basic and acidic residues" evidence="11">
    <location>
        <begin position="985"/>
        <end position="996"/>
    </location>
</feature>
<evidence type="ECO:0000256" key="6">
    <source>
        <dbReference type="ARBA" id="ARBA00022989"/>
    </source>
</evidence>
<keyword evidence="7" id="KW-0446">Lipid-binding</keyword>
<evidence type="ECO:0000256" key="1">
    <source>
        <dbReference type="ARBA" id="ARBA00004251"/>
    </source>
</evidence>
<dbReference type="InterPro" id="IPR018928">
    <property type="entry name" value="HAP2/GCS1_dom"/>
</dbReference>
<reference evidence="15" key="1">
    <citation type="submission" date="2023-01" db="EMBL/GenBank/DDBJ databases">
        <title>Key to firefly adult light organ development and bioluminescence: homeobox transcription factors regulate luciferase expression and transportation to peroxisome.</title>
        <authorList>
            <person name="Fu X."/>
        </authorList>
    </citation>
    <scope>NUCLEOTIDE SEQUENCE [LARGE SCALE GENOMIC DNA]</scope>
</reference>
<evidence type="ECO:0000256" key="2">
    <source>
        <dbReference type="ARBA" id="ARBA00010929"/>
    </source>
</evidence>
<evidence type="ECO:0000256" key="9">
    <source>
        <dbReference type="ARBA" id="ARBA00023157"/>
    </source>
</evidence>
<evidence type="ECO:0000256" key="7">
    <source>
        <dbReference type="ARBA" id="ARBA00023121"/>
    </source>
</evidence>
<organism evidence="14 15">
    <name type="scientific">Aquatica leii</name>
    <dbReference type="NCBI Taxonomy" id="1421715"/>
    <lineage>
        <taxon>Eukaryota</taxon>
        <taxon>Metazoa</taxon>
        <taxon>Ecdysozoa</taxon>
        <taxon>Arthropoda</taxon>
        <taxon>Hexapoda</taxon>
        <taxon>Insecta</taxon>
        <taxon>Pterygota</taxon>
        <taxon>Neoptera</taxon>
        <taxon>Endopterygota</taxon>
        <taxon>Coleoptera</taxon>
        <taxon>Polyphaga</taxon>
        <taxon>Elateriformia</taxon>
        <taxon>Elateroidea</taxon>
        <taxon>Lampyridae</taxon>
        <taxon>Luciolinae</taxon>
        <taxon>Aquatica</taxon>
    </lineage>
</organism>
<sequence length="1043" mass="121107">MIKASFKVYEDMNETQDRVQTHNELNKLWTNTVCCVKNLRCCHKEQDVQIRAILTFCKDQNETSISNYEKMFKIDPSQMDQSSFYNSEPISPSSIKQCRKKLMLVVKINTPKNRRHINNEFLVVDYVFDPISLKNVRILTPYVIKFRQTEVSQMYKLEFLHVINSNAEEHVFNKHSANYTGCDTRSNTPTCGKITYNGKDVPYSQGFCCSCDPQKNYERQPESTDYYTEDIVTYSNPVFLLNGNECPRYLKAKELNEDNDFPSESWYQYVNPNVKKIVRSENRVYLNPRLSSKKRESLQDLINFYKFGYSKPKLKRQVEVSSKQQRGWQNCADSYTPEDANPESYHDSAHCLKFSNVWYSVYRLNKPQLEHSILIQVFERHEDTSGRVIWKDLTKGKMNRVGTISNTYEDDDQIVIKYSSRLRYTDHTAFAINYKSALLLVPDGVKKEDYRWHPEVRNGPSEYLIVHNNQIRSNGARCNVGGVGFEAFFKQPNRCSRPRGTCLANQPYKLWLHDHQAENAGKKGCFFLKNYGTFPDNPIRRDPKTKEQYLVIDFSNIEPVTINMEIRADFNALLNTFGPAKITEVYIDSTYSFKTTIIIKVTNSGLVSGFFLTRLQNCPLEIPASFSNIESDSTLIPPQHQHTFHLEIQAVLPLNKFHCTVEALNHNRELVAMRRILIQSFDRCICTWHCLCACFGYKEGLKCIPMSLQHYHAAGFRGSLPITIVEVNYTFLDEIMTFVMYLIIYFVIALLLLGLVKGILGAIFNLRQIGMFGLDKILELPQPILQYYEIELSRFEVIYNYEGWPIHPKTGEPVRCIKRSTELCINILFFFIYPICLCLFTWQRLRKQIIYLYKNNSDDDSSKSNCSCGYYCNKICDHTDNTSSTQSCSCKTIWRPLQKIVSKSNTNTNIKASSKHEKRINDDNIQIKFVHKKPTSEENILKIQSNNDLGLKTPDVIEGNPQSTSYTVVSVPKLSEDSLIKEKNVTQKKQEVKEEKKEEEEEEETSISLEVFVRSLIDDTNVLSADAWTYQSDEHEDERFNEQ</sequence>
<proteinExistence type="inferred from homology"/>
<dbReference type="PANTHER" id="PTHR31764:SF0">
    <property type="entry name" value="GENERATIVE CELL SPECIFIC-1_HAP2 DOMAIN-CONTAINING PROTEIN"/>
    <property type="match status" value="1"/>
</dbReference>
<evidence type="ECO:0000256" key="5">
    <source>
        <dbReference type="ARBA" id="ARBA00022729"/>
    </source>
</evidence>
<dbReference type="EMBL" id="JARPUR010000001">
    <property type="protein sequence ID" value="KAK4884640.1"/>
    <property type="molecule type" value="Genomic_DNA"/>
</dbReference>
<feature type="transmembrane region" description="Helical" evidence="12">
    <location>
        <begin position="823"/>
        <end position="842"/>
    </location>
</feature>
<evidence type="ECO:0000259" key="13">
    <source>
        <dbReference type="Pfam" id="PF10699"/>
    </source>
</evidence>
<evidence type="ECO:0000256" key="3">
    <source>
        <dbReference type="ARBA" id="ARBA00022475"/>
    </source>
</evidence>
<comment type="similarity">
    <text evidence="2">Belongs to the HAP2/GCS1 family.</text>
</comment>
<dbReference type="Proteomes" id="UP001353858">
    <property type="component" value="Unassembled WGS sequence"/>
</dbReference>
<keyword evidence="15" id="KW-1185">Reference proteome</keyword>
<gene>
    <name evidence="14" type="ORF">RN001_000911</name>
</gene>
<dbReference type="GO" id="GO:0007338">
    <property type="term" value="P:single fertilization"/>
    <property type="evidence" value="ECO:0007669"/>
    <property type="project" value="UniProtKB-KW"/>
</dbReference>
<name>A0AAN7SSJ2_9COLE</name>
<evidence type="ECO:0000313" key="14">
    <source>
        <dbReference type="EMBL" id="KAK4884640.1"/>
    </source>
</evidence>
<evidence type="ECO:0000256" key="12">
    <source>
        <dbReference type="SAM" id="Phobius"/>
    </source>
</evidence>
<dbReference type="AlphaFoldDB" id="A0AAN7SSJ2"/>
<feature type="domain" description="Generative cell specific-1/HAP2" evidence="13">
    <location>
        <begin position="97"/>
        <end position="679"/>
    </location>
</feature>
<dbReference type="Pfam" id="PF10699">
    <property type="entry name" value="HAP2-GCS1"/>
    <property type="match status" value="1"/>
</dbReference>
<evidence type="ECO:0000256" key="10">
    <source>
        <dbReference type="ARBA" id="ARBA00023279"/>
    </source>
</evidence>
<keyword evidence="8 12" id="KW-0472">Membrane</keyword>
<keyword evidence="10" id="KW-0278">Fertilization</keyword>
<comment type="caution">
    <text evidence="14">The sequence shown here is derived from an EMBL/GenBank/DDBJ whole genome shotgun (WGS) entry which is preliminary data.</text>
</comment>
<keyword evidence="9" id="KW-1015">Disulfide bond</keyword>
<keyword evidence="6 12" id="KW-1133">Transmembrane helix</keyword>
<evidence type="ECO:0000256" key="8">
    <source>
        <dbReference type="ARBA" id="ARBA00023136"/>
    </source>
</evidence>
<evidence type="ECO:0000256" key="4">
    <source>
        <dbReference type="ARBA" id="ARBA00022692"/>
    </source>
</evidence>
<keyword evidence="4 12" id="KW-0812">Transmembrane</keyword>
<accession>A0AAN7SSJ2</accession>
<keyword evidence="3" id="KW-1003">Cell membrane</keyword>
<dbReference type="InterPro" id="IPR040326">
    <property type="entry name" value="HAP2/GCS1"/>
</dbReference>
<evidence type="ECO:0000313" key="15">
    <source>
        <dbReference type="Proteomes" id="UP001353858"/>
    </source>
</evidence>
<dbReference type="GO" id="GO:0008289">
    <property type="term" value="F:lipid binding"/>
    <property type="evidence" value="ECO:0007669"/>
    <property type="project" value="UniProtKB-KW"/>
</dbReference>
<dbReference type="GO" id="GO:0005886">
    <property type="term" value="C:plasma membrane"/>
    <property type="evidence" value="ECO:0007669"/>
    <property type="project" value="UniProtKB-SubCell"/>
</dbReference>
<comment type="subcellular location">
    <subcellularLocation>
        <location evidence="1">Cell membrane</location>
        <topology evidence="1">Single-pass type I membrane protein</topology>
    </subcellularLocation>
</comment>
<keyword evidence="5" id="KW-0732">Signal</keyword>